<keyword evidence="2 3" id="KW-0040">ANK repeat</keyword>
<sequence>MERDMQRKVQMIESGEGCYFKPMPELCEAAERGDLATLTSLIAKKANPDTRGENGNTALAFAAANGHADCCSFLLQSKADISAQSDWGSTSLHAAAWADCAKVIKLLVRAKANINAQQPNGATPLHFAVESKREGSVRALCMAGANRTLKRDGRTPLMEAVTLKAKACELVLREFDATEKAEHERKLAAMLKDKEAKANAAAEALLAELADLRCPSCAASRRINDPSALNPLPLRREEPSNAALNHGYRRHHPTTHEEQLFDDSDDDSAHDVVEVVENGRTTVVIDRYGVHEVK</sequence>
<dbReference type="OrthoDB" id="341259at2759"/>
<evidence type="ECO:0000313" key="4">
    <source>
        <dbReference type="EMBL" id="KOO53266.1"/>
    </source>
</evidence>
<dbReference type="SMART" id="SM00248">
    <property type="entry name" value="ANK"/>
    <property type="match status" value="4"/>
</dbReference>
<dbReference type="Pfam" id="PF00023">
    <property type="entry name" value="Ank"/>
    <property type="match status" value="1"/>
</dbReference>
<dbReference type="Proteomes" id="UP000037460">
    <property type="component" value="Unassembled WGS sequence"/>
</dbReference>
<evidence type="ECO:0000256" key="3">
    <source>
        <dbReference type="PROSITE-ProRule" id="PRU00023"/>
    </source>
</evidence>
<keyword evidence="1" id="KW-0677">Repeat</keyword>
<dbReference type="PANTHER" id="PTHR24171">
    <property type="entry name" value="ANKYRIN REPEAT DOMAIN-CONTAINING PROTEIN 39-RELATED"/>
    <property type="match status" value="1"/>
</dbReference>
<evidence type="ECO:0000256" key="2">
    <source>
        <dbReference type="ARBA" id="ARBA00023043"/>
    </source>
</evidence>
<evidence type="ECO:0000313" key="5">
    <source>
        <dbReference type="Proteomes" id="UP000037460"/>
    </source>
</evidence>
<dbReference type="Pfam" id="PF12796">
    <property type="entry name" value="Ank_2"/>
    <property type="match status" value="1"/>
</dbReference>
<proteinExistence type="predicted"/>
<reference evidence="5" key="1">
    <citation type="journal article" date="2015" name="PLoS Genet.">
        <title>Genome Sequence and Transcriptome Analyses of Chrysochromulina tobin: Metabolic Tools for Enhanced Algal Fitness in the Prominent Order Prymnesiales (Haptophyceae).</title>
        <authorList>
            <person name="Hovde B.T."/>
            <person name="Deodato C.R."/>
            <person name="Hunsperger H.M."/>
            <person name="Ryken S.A."/>
            <person name="Yost W."/>
            <person name="Jha R.K."/>
            <person name="Patterson J."/>
            <person name="Monnat R.J. Jr."/>
            <person name="Barlow S.B."/>
            <person name="Starkenburg S.R."/>
            <person name="Cattolico R.A."/>
        </authorList>
    </citation>
    <scope>NUCLEOTIDE SEQUENCE</scope>
    <source>
        <strain evidence="5">CCMP291</strain>
    </source>
</reference>
<dbReference type="PRINTS" id="PR01415">
    <property type="entry name" value="ANKYRIN"/>
</dbReference>
<accession>A0A0M0LQI7</accession>
<gene>
    <name evidence="4" type="ORF">Ctob_014367</name>
</gene>
<dbReference type="SUPFAM" id="SSF48403">
    <property type="entry name" value="Ankyrin repeat"/>
    <property type="match status" value="1"/>
</dbReference>
<feature type="repeat" description="ANK" evidence="3">
    <location>
        <begin position="87"/>
        <end position="119"/>
    </location>
</feature>
<comment type="caution">
    <text evidence="4">The sequence shown here is derived from an EMBL/GenBank/DDBJ whole genome shotgun (WGS) entry which is preliminary data.</text>
</comment>
<evidence type="ECO:0000256" key="1">
    <source>
        <dbReference type="ARBA" id="ARBA00022737"/>
    </source>
</evidence>
<feature type="repeat" description="ANK" evidence="3">
    <location>
        <begin position="54"/>
        <end position="86"/>
    </location>
</feature>
<dbReference type="InterPro" id="IPR002110">
    <property type="entry name" value="Ankyrin_rpt"/>
</dbReference>
<keyword evidence="5" id="KW-1185">Reference proteome</keyword>
<dbReference type="AlphaFoldDB" id="A0A0M0LQI7"/>
<dbReference type="Gene3D" id="1.25.40.20">
    <property type="entry name" value="Ankyrin repeat-containing domain"/>
    <property type="match status" value="1"/>
</dbReference>
<dbReference type="InterPro" id="IPR036770">
    <property type="entry name" value="Ankyrin_rpt-contain_sf"/>
</dbReference>
<dbReference type="PROSITE" id="PS50297">
    <property type="entry name" value="ANK_REP_REGION"/>
    <property type="match status" value="3"/>
</dbReference>
<name>A0A0M0LQI7_9EUKA</name>
<protein>
    <submittedName>
        <fullName evidence="4">Uncharacterized protein</fullName>
    </submittedName>
</protein>
<dbReference type="EMBL" id="JWZX01000305">
    <property type="protein sequence ID" value="KOO53266.1"/>
    <property type="molecule type" value="Genomic_DNA"/>
</dbReference>
<feature type="repeat" description="ANK" evidence="3">
    <location>
        <begin position="120"/>
        <end position="152"/>
    </location>
</feature>
<organism evidence="4 5">
    <name type="scientific">Chrysochromulina tobinii</name>
    <dbReference type="NCBI Taxonomy" id="1460289"/>
    <lineage>
        <taxon>Eukaryota</taxon>
        <taxon>Haptista</taxon>
        <taxon>Haptophyta</taxon>
        <taxon>Prymnesiophyceae</taxon>
        <taxon>Prymnesiales</taxon>
        <taxon>Chrysochromulinaceae</taxon>
        <taxon>Chrysochromulina</taxon>
    </lineage>
</organism>
<dbReference type="PROSITE" id="PS50088">
    <property type="entry name" value="ANK_REPEAT"/>
    <property type="match status" value="3"/>
</dbReference>